<dbReference type="SUPFAM" id="SSF53474">
    <property type="entry name" value="alpha/beta-Hydrolases"/>
    <property type="match status" value="1"/>
</dbReference>
<dbReference type="GO" id="GO:0008474">
    <property type="term" value="F:palmitoyl-(protein) hydrolase activity"/>
    <property type="evidence" value="ECO:0000318"/>
    <property type="project" value="GO_Central"/>
</dbReference>
<feature type="compositionally biased region" description="Basic residues" evidence="1">
    <location>
        <begin position="239"/>
        <end position="256"/>
    </location>
</feature>
<dbReference type="GO" id="GO:0005886">
    <property type="term" value="C:plasma membrane"/>
    <property type="evidence" value="ECO:0000318"/>
    <property type="project" value="GO_Central"/>
</dbReference>
<sequence length="514" mass="58326">HVERSSEYPRVAVVRVDRRPAMSRRTTKVRVVTNSSSSKSAARSRKRGKKVKETRSSDTGDKPSSNNDESPSQKQPSPTAVQSTLPSSTPVYQDEGSLQPCTTQHGTTEIEDVPQVKTDYTQNDQTERSERTPLVPVTAQGLSDTTDGSPVPKNAVDRSQSSRSRSGKRKRSRRKGTISTRAFFPPHLIGTHMSQRRVRRVRNSVEEKQRTPSSDASSSVKPDKSGGKQGNSSRERSGSKKSKKSKRSKRRLRKHANQAERDARFYTRVEKYKNKRIEMDCYCPFNRCEFCEKILRRVGGCMQTTGRACWVVCLPPLPSLILNKAAFWPPSREYYFFQEEKMGDSIKKITLRKADKSSLNKPWLFGFEHRCYKRLDPKRVECFVIETRKNHYIGCVMVRTPTAQPRYTILYSHPNGSDLSDHMNGIPSVAEIAKFLNCDIVIFDYSGYGISSGQCNEKSLFADIEGVYQVGYSGKMYLEAWGIEPQTSRMRSARSTPELCPQRFPRPKCHSCST</sequence>
<dbReference type="EnsemblMetazoa" id="PPA17265.1">
    <property type="protein sequence ID" value="PPA17265.1"/>
    <property type="gene ID" value="WBGene00106819"/>
</dbReference>
<dbReference type="AlphaFoldDB" id="A0A2A6BHR2"/>
<feature type="region of interest" description="Disordered" evidence="1">
    <location>
        <begin position="1"/>
        <end position="260"/>
    </location>
</feature>
<dbReference type="GO" id="GO:0010008">
    <property type="term" value="C:endosome membrane"/>
    <property type="evidence" value="ECO:0000318"/>
    <property type="project" value="GO_Central"/>
</dbReference>
<feature type="compositionally biased region" description="Polar residues" evidence="1">
    <location>
        <begin position="62"/>
        <end position="91"/>
    </location>
</feature>
<evidence type="ECO:0000313" key="2">
    <source>
        <dbReference type="EnsemblMetazoa" id="PPA17265.1"/>
    </source>
</evidence>
<reference evidence="2" key="2">
    <citation type="submission" date="2022-06" db="UniProtKB">
        <authorList>
            <consortium name="EnsemblMetazoa"/>
        </authorList>
    </citation>
    <scope>IDENTIFICATION</scope>
    <source>
        <strain evidence="2">PS312</strain>
    </source>
</reference>
<name>A0A2A6BHR2_PRIPA</name>
<gene>
    <name evidence="2" type="primary">WBGene00106819</name>
</gene>
<dbReference type="Proteomes" id="UP000005239">
    <property type="component" value="Unassembled WGS sequence"/>
</dbReference>
<accession>A0A2A6BHR2</accession>
<reference evidence="3" key="1">
    <citation type="journal article" date="2008" name="Nat. Genet.">
        <title>The Pristionchus pacificus genome provides a unique perspective on nematode lifestyle and parasitism.</title>
        <authorList>
            <person name="Dieterich C."/>
            <person name="Clifton S.W."/>
            <person name="Schuster L.N."/>
            <person name="Chinwalla A."/>
            <person name="Delehaunty K."/>
            <person name="Dinkelacker I."/>
            <person name="Fulton L."/>
            <person name="Fulton R."/>
            <person name="Godfrey J."/>
            <person name="Minx P."/>
            <person name="Mitreva M."/>
            <person name="Roeseler W."/>
            <person name="Tian H."/>
            <person name="Witte H."/>
            <person name="Yang S.P."/>
            <person name="Wilson R.K."/>
            <person name="Sommer R.J."/>
        </authorList>
    </citation>
    <scope>NUCLEOTIDE SEQUENCE [LARGE SCALE GENOMIC DNA]</scope>
    <source>
        <strain evidence="3">PS312</strain>
    </source>
</reference>
<dbReference type="PANTHER" id="PTHR12277:SF81">
    <property type="entry name" value="PROTEIN ABHD13"/>
    <property type="match status" value="1"/>
</dbReference>
<proteinExistence type="predicted"/>
<organism evidence="2 3">
    <name type="scientific">Pristionchus pacificus</name>
    <name type="common">Parasitic nematode worm</name>
    <dbReference type="NCBI Taxonomy" id="54126"/>
    <lineage>
        <taxon>Eukaryota</taxon>
        <taxon>Metazoa</taxon>
        <taxon>Ecdysozoa</taxon>
        <taxon>Nematoda</taxon>
        <taxon>Chromadorea</taxon>
        <taxon>Rhabditida</taxon>
        <taxon>Rhabditina</taxon>
        <taxon>Diplogasteromorpha</taxon>
        <taxon>Diplogasteroidea</taxon>
        <taxon>Neodiplogasteridae</taxon>
        <taxon>Pristionchus</taxon>
    </lineage>
</organism>
<dbReference type="OrthoDB" id="446723at2759"/>
<feature type="compositionally biased region" description="Basic residues" evidence="1">
    <location>
        <begin position="165"/>
        <end position="176"/>
    </location>
</feature>
<protein>
    <submittedName>
        <fullName evidence="2">Uncharacterized protein</fullName>
    </submittedName>
</protein>
<accession>A0A8R1UDT3</accession>
<feature type="compositionally biased region" description="Low complexity" evidence="1">
    <location>
        <begin position="29"/>
        <end position="41"/>
    </location>
</feature>
<evidence type="ECO:0000256" key="1">
    <source>
        <dbReference type="SAM" id="MobiDB-lite"/>
    </source>
</evidence>
<dbReference type="InterPro" id="IPR029058">
    <property type="entry name" value="AB_hydrolase_fold"/>
</dbReference>
<evidence type="ECO:0000313" key="3">
    <source>
        <dbReference type="Proteomes" id="UP000005239"/>
    </source>
</evidence>
<feature type="compositionally biased region" description="Polar residues" evidence="1">
    <location>
        <begin position="211"/>
        <end position="220"/>
    </location>
</feature>
<keyword evidence="3" id="KW-1185">Reference proteome</keyword>
<feature type="compositionally biased region" description="Basic and acidic residues" evidence="1">
    <location>
        <begin position="51"/>
        <end position="61"/>
    </location>
</feature>
<dbReference type="PANTHER" id="PTHR12277">
    <property type="entry name" value="ALPHA/BETA HYDROLASE DOMAIN-CONTAINING PROTEIN"/>
    <property type="match status" value="1"/>
</dbReference>